<feature type="compositionally biased region" description="Basic and acidic residues" evidence="4">
    <location>
        <begin position="135"/>
        <end position="173"/>
    </location>
</feature>
<dbReference type="Pfam" id="PF00011">
    <property type="entry name" value="HSP20"/>
    <property type="match status" value="1"/>
</dbReference>
<dbReference type="PROSITE" id="PS01031">
    <property type="entry name" value="SHSP"/>
    <property type="match status" value="1"/>
</dbReference>
<dbReference type="InterPro" id="IPR031107">
    <property type="entry name" value="Small_HSP"/>
</dbReference>
<dbReference type="InterPro" id="IPR008978">
    <property type="entry name" value="HSP20-like_chaperone"/>
</dbReference>
<dbReference type="PANTHER" id="PTHR11527">
    <property type="entry name" value="HEAT-SHOCK PROTEIN 20 FAMILY MEMBER"/>
    <property type="match status" value="1"/>
</dbReference>
<dbReference type="Gene3D" id="2.60.40.790">
    <property type="match status" value="1"/>
</dbReference>
<dbReference type="InterPro" id="IPR002068">
    <property type="entry name" value="A-crystallin/Hsp20_dom"/>
</dbReference>
<evidence type="ECO:0000256" key="4">
    <source>
        <dbReference type="SAM" id="MobiDB-lite"/>
    </source>
</evidence>
<evidence type="ECO:0000256" key="1">
    <source>
        <dbReference type="ARBA" id="ARBA00023016"/>
    </source>
</evidence>
<evidence type="ECO:0000259" key="5">
    <source>
        <dbReference type="PROSITE" id="PS01031"/>
    </source>
</evidence>
<dbReference type="EMBL" id="JAUKUA010000001">
    <property type="protein sequence ID" value="KAK0732155.1"/>
    <property type="molecule type" value="Genomic_DNA"/>
</dbReference>
<keyword evidence="7" id="KW-1185">Reference proteome</keyword>
<comment type="caution">
    <text evidence="6">The sequence shown here is derived from an EMBL/GenBank/DDBJ whole genome shotgun (WGS) entry which is preliminary data.</text>
</comment>
<organism evidence="6 7">
    <name type="scientific">Lasiosphaeris hirsuta</name>
    <dbReference type="NCBI Taxonomy" id="260670"/>
    <lineage>
        <taxon>Eukaryota</taxon>
        <taxon>Fungi</taxon>
        <taxon>Dikarya</taxon>
        <taxon>Ascomycota</taxon>
        <taxon>Pezizomycotina</taxon>
        <taxon>Sordariomycetes</taxon>
        <taxon>Sordariomycetidae</taxon>
        <taxon>Sordariales</taxon>
        <taxon>Lasiosphaeriaceae</taxon>
        <taxon>Lasiosphaeris</taxon>
    </lineage>
</organism>
<evidence type="ECO:0000313" key="6">
    <source>
        <dbReference type="EMBL" id="KAK0732155.1"/>
    </source>
</evidence>
<dbReference type="Proteomes" id="UP001172102">
    <property type="component" value="Unassembled WGS sequence"/>
</dbReference>
<proteinExistence type="inferred from homology"/>
<name>A0AA40E9V3_9PEZI</name>
<sequence>MDNLKLMRACRASRAGLSAIHPRPSTILTRPIYSRSLSTSPNMALWNPRHSTPGFSSLFRMLDDFEKHAQQAIIGRPMGSTFSDGLQTFAPKFDVTEHEKNYVLQGELPGVPPENVAIEFTDPQTMVVRGHAKREHTEGDPSLGRVEEGKEPEKIEGGNGKKTEAPKEAEKPGPRYWLSERSYGEFSRVFNFPAGVDQDKVEAKFENGVLNITVPKVEKKGVRKIEIN</sequence>
<evidence type="ECO:0000313" key="7">
    <source>
        <dbReference type="Proteomes" id="UP001172102"/>
    </source>
</evidence>
<gene>
    <name evidence="6" type="ORF">B0H67DRAFT_566771</name>
</gene>
<accession>A0AA40E9V3</accession>
<protein>
    <submittedName>
        <fullName evidence="6">HSP20-like chaperone</fullName>
    </submittedName>
</protein>
<evidence type="ECO:0000256" key="3">
    <source>
        <dbReference type="RuleBase" id="RU003616"/>
    </source>
</evidence>
<keyword evidence="1" id="KW-0346">Stress response</keyword>
<feature type="region of interest" description="Disordered" evidence="4">
    <location>
        <begin position="132"/>
        <end position="175"/>
    </location>
</feature>
<reference evidence="6" key="1">
    <citation type="submission" date="2023-06" db="EMBL/GenBank/DDBJ databases">
        <title>Genome-scale phylogeny and comparative genomics of the fungal order Sordariales.</title>
        <authorList>
            <consortium name="Lawrence Berkeley National Laboratory"/>
            <person name="Hensen N."/>
            <person name="Bonometti L."/>
            <person name="Westerberg I."/>
            <person name="Brannstrom I.O."/>
            <person name="Guillou S."/>
            <person name="Cros-Aarteil S."/>
            <person name="Calhoun S."/>
            <person name="Haridas S."/>
            <person name="Kuo A."/>
            <person name="Mondo S."/>
            <person name="Pangilinan J."/>
            <person name="Riley R."/>
            <person name="Labutti K."/>
            <person name="Andreopoulos B."/>
            <person name="Lipzen A."/>
            <person name="Chen C."/>
            <person name="Yanf M."/>
            <person name="Daum C."/>
            <person name="Ng V."/>
            <person name="Clum A."/>
            <person name="Steindorff A."/>
            <person name="Ohm R."/>
            <person name="Martin F."/>
            <person name="Silar P."/>
            <person name="Natvig D."/>
            <person name="Lalanne C."/>
            <person name="Gautier V."/>
            <person name="Ament-Velasquez S.L."/>
            <person name="Kruys A."/>
            <person name="Hutchinson M.I."/>
            <person name="Powell A.J."/>
            <person name="Barry K."/>
            <person name="Miller A.N."/>
            <person name="Grigoriev I.V."/>
            <person name="Debuchy R."/>
            <person name="Gladieux P."/>
            <person name="Thoren M.H."/>
            <person name="Johannesson H."/>
        </authorList>
    </citation>
    <scope>NUCLEOTIDE SEQUENCE</scope>
    <source>
        <strain evidence="6">SMH4607-1</strain>
    </source>
</reference>
<dbReference type="SUPFAM" id="SSF49764">
    <property type="entry name" value="HSP20-like chaperones"/>
    <property type="match status" value="1"/>
</dbReference>
<evidence type="ECO:0000256" key="2">
    <source>
        <dbReference type="PROSITE-ProRule" id="PRU00285"/>
    </source>
</evidence>
<comment type="similarity">
    <text evidence="2 3">Belongs to the small heat shock protein (HSP20) family.</text>
</comment>
<feature type="domain" description="SHSP" evidence="5">
    <location>
        <begin position="84"/>
        <end position="228"/>
    </location>
</feature>
<dbReference type="AlphaFoldDB" id="A0AA40E9V3"/>
<dbReference type="CDD" id="cd06464">
    <property type="entry name" value="ACD_sHsps-like"/>
    <property type="match status" value="1"/>
</dbReference>